<dbReference type="InterPro" id="IPR018097">
    <property type="entry name" value="EGF_Ca-bd_CS"/>
</dbReference>
<dbReference type="GO" id="GO:0005092">
    <property type="term" value="F:GDP-dissociation inhibitor activity"/>
    <property type="evidence" value="ECO:0007669"/>
    <property type="project" value="TreeGrafter"/>
</dbReference>
<keyword evidence="4" id="KW-0732">Signal</keyword>
<dbReference type="PANTHER" id="PTHR45954">
    <property type="entry name" value="LD33695P"/>
    <property type="match status" value="1"/>
</dbReference>
<organism evidence="14 15">
    <name type="scientific">Stylophora pistillata</name>
    <name type="common">Smooth cauliflower coral</name>
    <dbReference type="NCBI Taxonomy" id="50429"/>
    <lineage>
        <taxon>Eukaryota</taxon>
        <taxon>Metazoa</taxon>
        <taxon>Cnidaria</taxon>
        <taxon>Anthozoa</taxon>
        <taxon>Hexacorallia</taxon>
        <taxon>Scleractinia</taxon>
        <taxon>Astrocoeniina</taxon>
        <taxon>Pocilloporidae</taxon>
        <taxon>Stylophora</taxon>
    </lineage>
</organism>
<keyword evidence="10" id="KW-1133">Transmembrane helix</keyword>
<dbReference type="PROSITE" id="PS50005">
    <property type="entry name" value="TPR"/>
    <property type="match status" value="3"/>
</dbReference>
<sequence>MGLMEERLTAMALQAFFHLPVFLFQLVLFHLVVTQYHSYTREVSISGMMLQKHIFKTITGAAFGDVCLLECYRDVRCQSFNYVFTQDKCELSNRTKEARPEDFVPNSERYYFRRDMKRAHLGAIPELPADTCKEIKSSEGGQAVSGKYWLNFIKPDTPVLAHCDMKTEGRRPIIPTDIDECASGEHDCHVSASCTNTEGSFNCSCNHLYVGDGRSCIILPSECQNYQSLTGADRRINYTNQDTICDSGLRGWYRFEGAAEPAPIRLADGGHNYGRVEVYHNDHWGTVCDESWSIGDAGVTFDDGEMEGLPSLLNINPMSLDLPLSEVVHLINPCSSNQSKALITVIKGRKVKPPQSLQSRRVGDTLQSTVKLKPKEKAGQGNGYGNLGNAYRRLGDYHETIKDHECDLQISKEVGNKAGEGQAYGNLGNAYHRLGEVHKAIEYLELDLQIAKEVGDKAGEGRACGNLGNAYDSLDDFQKAIEYHERGLQIAKEVGDKAGEGRAYGNLSIVYHSLGDFHKAIEYHEHHLQIAKDVRDKVGEGRAYGNLGNVYRSLGDFHKAIGYHERDLQIAKDVGDKAGEGGAYGNLGNAHRSLGDVHKAFKYHELYLKISKEVGDKVGEGWAYGNLSNAHYSLSDVHKAIEYLERDLQIAKEVGNKLQIAESLYNLVADLVDGNDLILAREGPICLVPDAALMNPKQEYLYESLRIRVTPSLTTLKLLTDCPADFHNKTGALLVADPCVEEVLYEGRKLCQLPYAEKEVEMIGRILGSAPLIGEKAIKG</sequence>
<feature type="domain" description="SRCR" evidence="12">
    <location>
        <begin position="264"/>
        <end position="299"/>
    </location>
</feature>
<dbReference type="GO" id="GO:0000132">
    <property type="term" value="P:establishment of mitotic spindle orientation"/>
    <property type="evidence" value="ECO:0007669"/>
    <property type="project" value="TreeGrafter"/>
</dbReference>
<dbReference type="OrthoDB" id="5951504at2759"/>
<dbReference type="InterPro" id="IPR024983">
    <property type="entry name" value="CHAT_dom"/>
</dbReference>
<feature type="repeat" description="TPR" evidence="9">
    <location>
        <begin position="421"/>
        <end position="454"/>
    </location>
</feature>
<name>A0A2B4RW39_STYPI</name>
<feature type="repeat" description="TPR" evidence="9">
    <location>
        <begin position="541"/>
        <end position="574"/>
    </location>
</feature>
<dbReference type="InterPro" id="IPR024731">
    <property type="entry name" value="NELL2-like_EGF"/>
</dbReference>
<dbReference type="Pfam" id="PF12947">
    <property type="entry name" value="EGF_3"/>
    <property type="match status" value="1"/>
</dbReference>
<keyword evidence="2" id="KW-0963">Cytoplasm</keyword>
<dbReference type="Pfam" id="PF13424">
    <property type="entry name" value="TPR_12"/>
    <property type="match status" value="3"/>
</dbReference>
<feature type="domain" description="Apple" evidence="13">
    <location>
        <begin position="40"/>
        <end position="116"/>
    </location>
</feature>
<evidence type="ECO:0000259" key="12">
    <source>
        <dbReference type="PROSITE" id="PS50287"/>
    </source>
</evidence>
<dbReference type="InterPro" id="IPR001190">
    <property type="entry name" value="SRCR"/>
</dbReference>
<evidence type="ECO:0000256" key="9">
    <source>
        <dbReference type="PROSITE-ProRule" id="PRU00339"/>
    </source>
</evidence>
<dbReference type="GO" id="GO:0005938">
    <property type="term" value="C:cell cortex"/>
    <property type="evidence" value="ECO:0007669"/>
    <property type="project" value="TreeGrafter"/>
</dbReference>
<evidence type="ECO:0000256" key="8">
    <source>
        <dbReference type="PROSITE-ProRule" id="PRU00196"/>
    </source>
</evidence>
<feature type="transmembrane region" description="Helical" evidence="10">
    <location>
        <begin position="12"/>
        <end position="33"/>
    </location>
</feature>
<dbReference type="Gene3D" id="3.10.250.10">
    <property type="entry name" value="SRCR-like domain"/>
    <property type="match status" value="1"/>
</dbReference>
<evidence type="ECO:0000256" key="1">
    <source>
        <dbReference type="ARBA" id="ARBA00004496"/>
    </source>
</evidence>
<dbReference type="PANTHER" id="PTHR45954:SF1">
    <property type="entry name" value="LD33695P"/>
    <property type="match status" value="1"/>
</dbReference>
<comment type="caution">
    <text evidence="14">The sequence shown here is derived from an EMBL/GenBank/DDBJ whole genome shotgun (WGS) entry which is preliminary data.</text>
</comment>
<dbReference type="SMART" id="SM00028">
    <property type="entry name" value="TPR"/>
    <property type="match status" value="7"/>
</dbReference>
<dbReference type="InterPro" id="IPR001881">
    <property type="entry name" value="EGF-like_Ca-bd_dom"/>
</dbReference>
<dbReference type="PROSITE" id="PS50287">
    <property type="entry name" value="SRCR_2"/>
    <property type="match status" value="1"/>
</dbReference>
<comment type="subcellular location">
    <subcellularLocation>
        <location evidence="1">Cytoplasm</location>
    </subcellularLocation>
</comment>
<evidence type="ECO:0000259" key="11">
    <source>
        <dbReference type="PROSITE" id="PS50026"/>
    </source>
</evidence>
<dbReference type="GO" id="GO:0005509">
    <property type="term" value="F:calcium ion binding"/>
    <property type="evidence" value="ECO:0007669"/>
    <property type="project" value="InterPro"/>
</dbReference>
<dbReference type="CDD" id="cd00054">
    <property type="entry name" value="EGF_CA"/>
    <property type="match status" value="1"/>
</dbReference>
<protein>
    <submittedName>
        <fullName evidence="14">Tetratricopeptide repeat protein 28</fullName>
    </submittedName>
</protein>
<dbReference type="PROSITE" id="PS00010">
    <property type="entry name" value="ASX_HYDROXYL"/>
    <property type="match status" value="1"/>
</dbReference>
<dbReference type="PROSITE" id="PS01187">
    <property type="entry name" value="EGF_CA"/>
    <property type="match status" value="1"/>
</dbReference>
<keyword evidence="5" id="KW-0677">Repeat</keyword>
<dbReference type="Gene3D" id="1.25.40.10">
    <property type="entry name" value="Tetratricopeptide repeat domain"/>
    <property type="match status" value="2"/>
</dbReference>
<dbReference type="SMART" id="SM00179">
    <property type="entry name" value="EGF_CA"/>
    <property type="match status" value="1"/>
</dbReference>
<keyword evidence="6" id="KW-1015">Disulfide bond</keyword>
<evidence type="ECO:0000256" key="5">
    <source>
        <dbReference type="ARBA" id="ARBA00022737"/>
    </source>
</evidence>
<dbReference type="PROSITE" id="PS50948">
    <property type="entry name" value="PAN"/>
    <property type="match status" value="1"/>
</dbReference>
<accession>A0A2B4RW39</accession>
<proteinExistence type="predicted"/>
<feature type="repeat" description="TPR" evidence="9">
    <location>
        <begin position="461"/>
        <end position="494"/>
    </location>
</feature>
<feature type="domain" description="EGF-like" evidence="11">
    <location>
        <begin position="177"/>
        <end position="217"/>
    </location>
</feature>
<dbReference type="InterPro" id="IPR036772">
    <property type="entry name" value="SRCR-like_dom_sf"/>
</dbReference>
<dbReference type="InterPro" id="IPR000742">
    <property type="entry name" value="EGF"/>
</dbReference>
<dbReference type="InterPro" id="IPR011990">
    <property type="entry name" value="TPR-like_helical_dom_sf"/>
</dbReference>
<dbReference type="GO" id="GO:0001965">
    <property type="term" value="F:G-protein alpha-subunit binding"/>
    <property type="evidence" value="ECO:0007669"/>
    <property type="project" value="TreeGrafter"/>
</dbReference>
<evidence type="ECO:0000256" key="4">
    <source>
        <dbReference type="ARBA" id="ARBA00022729"/>
    </source>
</evidence>
<dbReference type="PROSITE" id="PS50026">
    <property type="entry name" value="EGF_3"/>
    <property type="match status" value="1"/>
</dbReference>
<evidence type="ECO:0000313" key="14">
    <source>
        <dbReference type="EMBL" id="PFX21003.1"/>
    </source>
</evidence>
<evidence type="ECO:0000313" key="15">
    <source>
        <dbReference type="Proteomes" id="UP000225706"/>
    </source>
</evidence>
<dbReference type="Pfam" id="PF12770">
    <property type="entry name" value="CHAT"/>
    <property type="match status" value="1"/>
</dbReference>
<comment type="caution">
    <text evidence="8">Lacks conserved residue(s) required for the propagation of feature annotation.</text>
</comment>
<evidence type="ECO:0000259" key="13">
    <source>
        <dbReference type="PROSITE" id="PS50948"/>
    </source>
</evidence>
<dbReference type="FunFam" id="2.10.25.10:FF:000038">
    <property type="entry name" value="Fibrillin 2"/>
    <property type="match status" value="1"/>
</dbReference>
<dbReference type="Pfam" id="PF00024">
    <property type="entry name" value="PAN_1"/>
    <property type="match status" value="1"/>
</dbReference>
<keyword evidence="3 7" id="KW-0245">EGF-like domain</keyword>
<keyword evidence="10" id="KW-0472">Membrane</keyword>
<dbReference type="SUPFAM" id="SSF57414">
    <property type="entry name" value="Hairpin loop containing domain-like"/>
    <property type="match status" value="1"/>
</dbReference>
<dbReference type="SUPFAM" id="SSF48452">
    <property type="entry name" value="TPR-like"/>
    <property type="match status" value="2"/>
</dbReference>
<keyword evidence="9" id="KW-0802">TPR repeat</keyword>
<dbReference type="InterPro" id="IPR019734">
    <property type="entry name" value="TPR_rpt"/>
</dbReference>
<dbReference type="Gene3D" id="2.10.25.10">
    <property type="entry name" value="Laminin"/>
    <property type="match status" value="1"/>
</dbReference>
<dbReference type="GO" id="GO:0016020">
    <property type="term" value="C:membrane"/>
    <property type="evidence" value="ECO:0007669"/>
    <property type="project" value="InterPro"/>
</dbReference>
<keyword evidence="10" id="KW-0812">Transmembrane</keyword>
<dbReference type="SMART" id="SM00202">
    <property type="entry name" value="SR"/>
    <property type="match status" value="1"/>
</dbReference>
<evidence type="ECO:0000256" key="7">
    <source>
        <dbReference type="PROSITE-ProRule" id="PRU00076"/>
    </source>
</evidence>
<dbReference type="SUPFAM" id="SSF57196">
    <property type="entry name" value="EGF/Laminin"/>
    <property type="match status" value="1"/>
</dbReference>
<keyword evidence="15" id="KW-1185">Reference proteome</keyword>
<evidence type="ECO:0000256" key="10">
    <source>
        <dbReference type="SAM" id="Phobius"/>
    </source>
</evidence>
<evidence type="ECO:0000256" key="6">
    <source>
        <dbReference type="ARBA" id="ARBA00023157"/>
    </source>
</evidence>
<gene>
    <name evidence="14" type="primary">TTC28</name>
    <name evidence="14" type="ORF">AWC38_SpisGene14527</name>
</gene>
<dbReference type="AlphaFoldDB" id="A0A2B4RW39"/>
<dbReference type="Proteomes" id="UP000225706">
    <property type="component" value="Unassembled WGS sequence"/>
</dbReference>
<evidence type="ECO:0000256" key="2">
    <source>
        <dbReference type="ARBA" id="ARBA00022490"/>
    </source>
</evidence>
<dbReference type="SUPFAM" id="SSF56487">
    <property type="entry name" value="SRCR-like"/>
    <property type="match status" value="1"/>
</dbReference>
<dbReference type="InterPro" id="IPR003609">
    <property type="entry name" value="Pan_app"/>
</dbReference>
<dbReference type="InterPro" id="IPR052386">
    <property type="entry name" value="GPSM"/>
</dbReference>
<dbReference type="EMBL" id="LSMT01000295">
    <property type="protein sequence ID" value="PFX21003.1"/>
    <property type="molecule type" value="Genomic_DNA"/>
</dbReference>
<evidence type="ECO:0000256" key="3">
    <source>
        <dbReference type="ARBA" id="ARBA00022536"/>
    </source>
</evidence>
<reference evidence="15" key="1">
    <citation type="journal article" date="2017" name="bioRxiv">
        <title>Comparative analysis of the genomes of Stylophora pistillata and Acropora digitifera provides evidence for extensive differences between species of corals.</title>
        <authorList>
            <person name="Voolstra C.R."/>
            <person name="Li Y."/>
            <person name="Liew Y.J."/>
            <person name="Baumgarten S."/>
            <person name="Zoccola D."/>
            <person name="Flot J.-F."/>
            <person name="Tambutte S."/>
            <person name="Allemand D."/>
            <person name="Aranda M."/>
        </authorList>
    </citation>
    <scope>NUCLEOTIDE SEQUENCE [LARGE SCALE GENOMIC DNA]</scope>
</reference>
<dbReference type="InterPro" id="IPR000152">
    <property type="entry name" value="EGF-type_Asp/Asn_hydroxyl_site"/>
</dbReference>